<protein>
    <submittedName>
        <fullName evidence="3">MOXD1 homolog 1-like isoform X3</fullName>
    </submittedName>
</protein>
<evidence type="ECO:0000313" key="4">
    <source>
        <dbReference type="Proteomes" id="UP000762676"/>
    </source>
</evidence>
<dbReference type="EMBL" id="BMAT01013269">
    <property type="protein sequence ID" value="GFS08824.1"/>
    <property type="molecule type" value="Genomic_DNA"/>
</dbReference>
<dbReference type="Pfam" id="PF24784">
    <property type="entry name" value="Temptin_C"/>
    <property type="match status" value="1"/>
</dbReference>
<keyword evidence="1" id="KW-0732">Signal</keyword>
<evidence type="ECO:0000259" key="2">
    <source>
        <dbReference type="Pfam" id="PF24784"/>
    </source>
</evidence>
<dbReference type="AlphaFoldDB" id="A0AAV4IFK3"/>
<name>A0AAV4IFK3_9GAST</name>
<keyword evidence="4" id="KW-1185">Reference proteome</keyword>
<feature type="chain" id="PRO_5043629669" evidence="1">
    <location>
        <begin position="19"/>
        <end position="131"/>
    </location>
</feature>
<dbReference type="PANTHER" id="PTHR34737">
    <property type="entry name" value="EF-HAND DOMAIN-CONTAINING PROTEIN"/>
    <property type="match status" value="1"/>
</dbReference>
<organism evidence="3 4">
    <name type="scientific">Elysia marginata</name>
    <dbReference type="NCBI Taxonomy" id="1093978"/>
    <lineage>
        <taxon>Eukaryota</taxon>
        <taxon>Metazoa</taxon>
        <taxon>Spiralia</taxon>
        <taxon>Lophotrochozoa</taxon>
        <taxon>Mollusca</taxon>
        <taxon>Gastropoda</taxon>
        <taxon>Heterobranchia</taxon>
        <taxon>Euthyneura</taxon>
        <taxon>Panpulmonata</taxon>
        <taxon>Sacoglossa</taxon>
        <taxon>Placobranchoidea</taxon>
        <taxon>Plakobranchidae</taxon>
        <taxon>Elysia</taxon>
    </lineage>
</organism>
<sequence>MLKLLAALSLLVVTTVLAYSDYQKRIPNGNVVPSPCGDGTWHGVGHWLPGGTGDLNPFGRAFKANGYTWNFKLCREDSDGDGRRNGEELGDPGCDWLFEYPVQLDPPQGHPGICEPVDSPGCQKLQPNFTC</sequence>
<dbReference type="PANTHER" id="PTHR34737:SF2">
    <property type="entry name" value="EF-HAND DOMAIN-CONTAINING PROTEIN"/>
    <property type="match status" value="1"/>
</dbReference>
<dbReference type="InterPro" id="IPR057626">
    <property type="entry name" value="S-S_Temptin"/>
</dbReference>
<dbReference type="InterPro" id="IPR055313">
    <property type="entry name" value="Temptin-like"/>
</dbReference>
<dbReference type="Proteomes" id="UP000762676">
    <property type="component" value="Unassembled WGS sequence"/>
</dbReference>
<feature type="domain" description="Temptin Cys/Cys disulfide" evidence="2">
    <location>
        <begin position="17"/>
        <end position="112"/>
    </location>
</feature>
<proteinExistence type="predicted"/>
<comment type="caution">
    <text evidence="3">The sequence shown here is derived from an EMBL/GenBank/DDBJ whole genome shotgun (WGS) entry which is preliminary data.</text>
</comment>
<feature type="signal peptide" evidence="1">
    <location>
        <begin position="1"/>
        <end position="18"/>
    </location>
</feature>
<reference evidence="3 4" key="1">
    <citation type="journal article" date="2021" name="Elife">
        <title>Chloroplast acquisition without the gene transfer in kleptoplastic sea slugs, Plakobranchus ocellatus.</title>
        <authorList>
            <person name="Maeda T."/>
            <person name="Takahashi S."/>
            <person name="Yoshida T."/>
            <person name="Shimamura S."/>
            <person name="Takaki Y."/>
            <person name="Nagai Y."/>
            <person name="Toyoda A."/>
            <person name="Suzuki Y."/>
            <person name="Arimoto A."/>
            <person name="Ishii H."/>
            <person name="Satoh N."/>
            <person name="Nishiyama T."/>
            <person name="Hasebe M."/>
            <person name="Maruyama T."/>
            <person name="Minagawa J."/>
            <person name="Obokata J."/>
            <person name="Shigenobu S."/>
        </authorList>
    </citation>
    <scope>NUCLEOTIDE SEQUENCE [LARGE SCALE GENOMIC DNA]</scope>
</reference>
<evidence type="ECO:0000256" key="1">
    <source>
        <dbReference type="SAM" id="SignalP"/>
    </source>
</evidence>
<gene>
    <name evidence="3" type="ORF">ElyMa_006605000</name>
</gene>
<accession>A0AAV4IFK3</accession>
<evidence type="ECO:0000313" key="3">
    <source>
        <dbReference type="EMBL" id="GFS08824.1"/>
    </source>
</evidence>